<evidence type="ECO:0000313" key="3">
    <source>
        <dbReference type="Proteomes" id="UP000829364"/>
    </source>
</evidence>
<dbReference type="Gene3D" id="1.20.1290.10">
    <property type="entry name" value="AhpD-like"/>
    <property type="match status" value="1"/>
</dbReference>
<sequence length="404" mass="42989">MGRGDDQQLRTHRLREDASANPGRRRRGRSDSGTGTANSSTSMAKLSPSLKSLINAPFARPGPVPAPRGIADVYARIAREAEQHRVGTKPWLAISAAATFTLNSPDSLAVLHRVATERGAAPAPAAELVREVGLKCISFNGIPRTINCLNAFRAALPADVAARLHDRPSRVPAARAPGGEGDNGGSRDKNINYNGDKNYNGNDVDAVARRARALWDSVYAPFEDKLIEKLARAHPDLPVHILNSHYGPLLSDPAGGGRRRQQQQPQRDDNNNNNNEKKKKAESTVDGRKEGAADVEEDGTTTALARTGRVLTSAVAVACLRAQTGVGPQVLSHVFGLRKAWEDGTWRGDGGGGGAGDAIVDEHEARWLAGDEGCEWLLRSVDSIVEALGGSTFAGGHEARGSKL</sequence>
<dbReference type="PANTHER" id="PTHR28180">
    <property type="entry name" value="CONSERVED MITOCHONDRIAL PROTEIN-RELATED"/>
    <property type="match status" value="1"/>
</dbReference>
<organism evidence="2 3">
    <name type="scientific">Purpureocillium takamizusanense</name>
    <dbReference type="NCBI Taxonomy" id="2060973"/>
    <lineage>
        <taxon>Eukaryota</taxon>
        <taxon>Fungi</taxon>
        <taxon>Dikarya</taxon>
        <taxon>Ascomycota</taxon>
        <taxon>Pezizomycotina</taxon>
        <taxon>Sordariomycetes</taxon>
        <taxon>Hypocreomycetidae</taxon>
        <taxon>Hypocreales</taxon>
        <taxon>Ophiocordycipitaceae</taxon>
        <taxon>Purpureocillium</taxon>
    </lineage>
</organism>
<feature type="compositionally biased region" description="Basic and acidic residues" evidence="1">
    <location>
        <begin position="1"/>
        <end position="18"/>
    </location>
</feature>
<reference evidence="2" key="1">
    <citation type="submission" date="2021-11" db="EMBL/GenBank/DDBJ databases">
        <title>Purpureocillium_takamizusanense_genome.</title>
        <authorList>
            <person name="Nguyen N.-H."/>
        </authorList>
    </citation>
    <scope>NUCLEOTIDE SEQUENCE</scope>
    <source>
        <strain evidence="2">PT3</strain>
    </source>
</reference>
<dbReference type="PANTHER" id="PTHR28180:SF2">
    <property type="entry name" value="PEROXISOMAL PROTEIN 2"/>
    <property type="match status" value="1"/>
</dbReference>
<dbReference type="RefSeq" id="XP_047845999.1">
    <property type="nucleotide sequence ID" value="XM_047989993.1"/>
</dbReference>
<name>A0A9Q8VEC7_9HYPO</name>
<accession>A0A9Q8VEC7</accession>
<feature type="compositionally biased region" description="Low complexity" evidence="1">
    <location>
        <begin position="191"/>
        <end position="201"/>
    </location>
</feature>
<dbReference type="Proteomes" id="UP000829364">
    <property type="component" value="Chromosome 8"/>
</dbReference>
<dbReference type="InterPro" id="IPR029032">
    <property type="entry name" value="AhpD-like"/>
</dbReference>
<protein>
    <submittedName>
        <fullName evidence="2">Uncharacterized protein</fullName>
    </submittedName>
</protein>
<evidence type="ECO:0000256" key="1">
    <source>
        <dbReference type="SAM" id="MobiDB-lite"/>
    </source>
</evidence>
<proteinExistence type="predicted"/>
<evidence type="ECO:0000313" key="2">
    <source>
        <dbReference type="EMBL" id="UNI22518.1"/>
    </source>
</evidence>
<dbReference type="EMBL" id="CP086361">
    <property type="protein sequence ID" value="UNI22518.1"/>
    <property type="molecule type" value="Genomic_DNA"/>
</dbReference>
<feature type="region of interest" description="Disordered" evidence="1">
    <location>
        <begin position="1"/>
        <end position="44"/>
    </location>
</feature>
<dbReference type="OrthoDB" id="5392202at2759"/>
<dbReference type="InterPro" id="IPR052999">
    <property type="entry name" value="PTS1_Protein"/>
</dbReference>
<dbReference type="GeneID" id="72070346"/>
<dbReference type="KEGG" id="ptkz:JDV02_008399"/>
<keyword evidence="3" id="KW-1185">Reference proteome</keyword>
<feature type="region of interest" description="Disordered" evidence="1">
    <location>
        <begin position="166"/>
        <end position="201"/>
    </location>
</feature>
<gene>
    <name evidence="2" type="ORF">JDV02_008399</name>
</gene>
<feature type="compositionally biased region" description="Basic and acidic residues" evidence="1">
    <location>
        <begin position="266"/>
        <end position="292"/>
    </location>
</feature>
<dbReference type="AlphaFoldDB" id="A0A9Q8VEC7"/>
<feature type="region of interest" description="Disordered" evidence="1">
    <location>
        <begin position="248"/>
        <end position="301"/>
    </location>
</feature>